<name>A0A410TE65_9CAUD</name>
<dbReference type="RefSeq" id="YP_010101194.1">
    <property type="nucleotide sequence ID" value="NC_055788.1"/>
</dbReference>
<keyword evidence="2" id="KW-1185">Reference proteome</keyword>
<evidence type="ECO:0000313" key="1">
    <source>
        <dbReference type="EMBL" id="QAU07312.1"/>
    </source>
</evidence>
<organism evidence="1 2">
    <name type="scientific">Gordonia phage NosilaM</name>
    <dbReference type="NCBI Taxonomy" id="2507863"/>
    <lineage>
        <taxon>Viruses</taxon>
        <taxon>Duplodnaviria</taxon>
        <taxon>Heunggongvirae</taxon>
        <taxon>Uroviricota</taxon>
        <taxon>Caudoviricetes</taxon>
        <taxon>Zierdtviridae</taxon>
        <taxon>Emilbogenvirinae</taxon>
        <taxon>Kablunavirus</taxon>
        <taxon>Kablunavirus nosilaM</taxon>
    </lineage>
</organism>
<dbReference type="GeneID" id="65118904"/>
<gene>
    <name evidence="1" type="primary">70</name>
    <name evidence="1" type="ORF">SEA_NOSILAM_70</name>
</gene>
<evidence type="ECO:0000313" key="2">
    <source>
        <dbReference type="Proteomes" id="UP000290362"/>
    </source>
</evidence>
<accession>A0A410TE65</accession>
<protein>
    <submittedName>
        <fullName evidence="1">Uncharacterized protein</fullName>
    </submittedName>
</protein>
<proteinExistence type="predicted"/>
<dbReference type="KEGG" id="vg:65118904"/>
<reference evidence="1 2" key="1">
    <citation type="submission" date="2019-01" db="EMBL/GenBank/DDBJ databases">
        <authorList>
            <person name="Febre-Alemany D.A."/>
            <person name="Fernandez-Morales A.P."/>
            <person name="Figueroa-Rodriguez V.A."/>
            <person name="Fumero-Velazquez J."/>
            <person name="Galindez-Couvertier J.M."/>
            <person name="Morales-Colon V.I."/>
            <person name="Ocasio-Caldero C.E."/>
            <person name="Perez-Torres A.D."/>
            <person name="Pescador-Vega R.F."/>
            <person name="Rivera-Rodriguez A.M."/>
            <person name="Fernandez-Martinez M."/>
            <person name="Rubin M.R."/>
            <person name="Vazquez E."/>
            <person name="Garlena R.A."/>
            <person name="Russell D.A."/>
            <person name="Pope W.H."/>
            <person name="Jacobs-Sera D."/>
            <person name="Hatfull G.F."/>
        </authorList>
    </citation>
    <scope>NUCLEOTIDE SEQUENCE [LARGE SCALE GENOMIC DNA]</scope>
</reference>
<dbReference type="EMBL" id="MK376962">
    <property type="protein sequence ID" value="QAU07312.1"/>
    <property type="molecule type" value="Genomic_DNA"/>
</dbReference>
<sequence length="99" mass="10897">MSKRHISTAIETYVEQNYGEIDPLTATLRYEIGVGGTLRDLVGYVVHTGEPHMLTFLPLREANASTKVPNANSGTHMTLLEVNWDRVITIASEAVIADD</sequence>
<dbReference type="Proteomes" id="UP000290362">
    <property type="component" value="Segment"/>
</dbReference>